<evidence type="ECO:0000259" key="1">
    <source>
        <dbReference type="PROSITE" id="PS50234"/>
    </source>
</evidence>
<dbReference type="Pfam" id="PF13176">
    <property type="entry name" value="TPR_7"/>
    <property type="match status" value="1"/>
</dbReference>
<dbReference type="InterPro" id="IPR050934">
    <property type="entry name" value="ITIH"/>
</dbReference>
<proteinExistence type="predicted"/>
<dbReference type="EMBL" id="JADGJH010003815">
    <property type="protein sequence ID" value="KAJ3088644.1"/>
    <property type="molecule type" value="Genomic_DNA"/>
</dbReference>
<feature type="domain" description="VWFA" evidence="1">
    <location>
        <begin position="244"/>
        <end position="426"/>
    </location>
</feature>
<dbReference type="InterPro" id="IPR011990">
    <property type="entry name" value="TPR-like_helical_dom_sf"/>
</dbReference>
<dbReference type="PROSITE" id="PS50234">
    <property type="entry name" value="VWFA"/>
    <property type="match status" value="1"/>
</dbReference>
<dbReference type="Proteomes" id="UP001211907">
    <property type="component" value="Unassembled WGS sequence"/>
</dbReference>
<comment type="caution">
    <text evidence="2">The sequence shown here is derived from an EMBL/GenBank/DDBJ whole genome shotgun (WGS) entry which is preliminary data.</text>
</comment>
<dbReference type="InterPro" id="IPR002035">
    <property type="entry name" value="VWF_A"/>
</dbReference>
<organism evidence="2 3">
    <name type="scientific">Physocladia obscura</name>
    <dbReference type="NCBI Taxonomy" id="109957"/>
    <lineage>
        <taxon>Eukaryota</taxon>
        <taxon>Fungi</taxon>
        <taxon>Fungi incertae sedis</taxon>
        <taxon>Chytridiomycota</taxon>
        <taxon>Chytridiomycota incertae sedis</taxon>
        <taxon>Chytridiomycetes</taxon>
        <taxon>Chytridiales</taxon>
        <taxon>Chytriomycetaceae</taxon>
        <taxon>Physocladia</taxon>
    </lineage>
</organism>
<protein>
    <recommendedName>
        <fullName evidence="1">VWFA domain-containing protein</fullName>
    </recommendedName>
</protein>
<dbReference type="Gene3D" id="1.25.40.10">
    <property type="entry name" value="Tetratricopeptide repeat domain"/>
    <property type="match status" value="2"/>
</dbReference>
<reference evidence="2" key="1">
    <citation type="submission" date="2020-05" db="EMBL/GenBank/DDBJ databases">
        <title>Phylogenomic resolution of chytrid fungi.</title>
        <authorList>
            <person name="Stajich J.E."/>
            <person name="Amses K."/>
            <person name="Simmons R."/>
            <person name="Seto K."/>
            <person name="Myers J."/>
            <person name="Bonds A."/>
            <person name="Quandt C.A."/>
            <person name="Barry K."/>
            <person name="Liu P."/>
            <person name="Grigoriev I."/>
            <person name="Longcore J.E."/>
            <person name="James T.Y."/>
        </authorList>
    </citation>
    <scope>NUCLEOTIDE SEQUENCE</scope>
    <source>
        <strain evidence="2">JEL0513</strain>
    </source>
</reference>
<evidence type="ECO:0000313" key="2">
    <source>
        <dbReference type="EMBL" id="KAJ3088644.1"/>
    </source>
</evidence>
<evidence type="ECO:0000313" key="3">
    <source>
        <dbReference type="Proteomes" id="UP001211907"/>
    </source>
</evidence>
<dbReference type="PANTHER" id="PTHR10338:SF108">
    <property type="entry name" value="INTER-ALPHA-TRYPSIN INHIBITOR HEAVY CHAIN H4-LIKE PROTEIN"/>
    <property type="match status" value="1"/>
</dbReference>
<dbReference type="AlphaFoldDB" id="A0AAD5SNZ9"/>
<dbReference type="InterPro" id="IPR019734">
    <property type="entry name" value="TPR_rpt"/>
</dbReference>
<dbReference type="SMART" id="SM00327">
    <property type="entry name" value="VWA"/>
    <property type="match status" value="1"/>
</dbReference>
<sequence length="438" mass="48616">MMIRFGNLRGEGVCANNLGNVYRMFEGEFQKALEKYQRAISIANTLLQSNETIESQAILKNVLAVRLNNLGVLWKDHATNSSGSDRVTHAAMAESLFNKSLDLHRETDNMEGIAQVSGNLGQLYLVLDRNSEAEELITDAFTAVRDRNNDPIALQYACMNMGLLCERNKKFAEAATWYMYVLQRFKVVVKFVQRICVTNLIALCMETDPKRGVNRPELGKVLKKKAEPIFGGIAKGGLFLGKKNIMFVLDCSGSMYGGYIRTCRDSICKIIEENCSDSDSISMIKFNSQFEVLFSNHSKSSPNQKSNMLNKVRTETDASGGTAFYDAVAHALKLMTNSTETSGQNWIISLTDGEDGSPEKAESIQFIKNTLTLHRDFGVIVITVGKLWNEAEIRNSIINVAGNGKGLLIRSESNLSGIQDAFGKAVRMMQGNVTMQEF</sequence>
<dbReference type="PANTHER" id="PTHR10338">
    <property type="entry name" value="INTER-ALPHA-TRYPSIN INHIBITOR HEAVY CHAIN FAMILY MEMBER"/>
    <property type="match status" value="1"/>
</dbReference>
<dbReference type="SUPFAM" id="SSF48452">
    <property type="entry name" value="TPR-like"/>
    <property type="match status" value="1"/>
</dbReference>
<dbReference type="Gene3D" id="3.40.50.410">
    <property type="entry name" value="von Willebrand factor, type A domain"/>
    <property type="match status" value="1"/>
</dbReference>
<dbReference type="SUPFAM" id="SSF53300">
    <property type="entry name" value="vWA-like"/>
    <property type="match status" value="1"/>
</dbReference>
<dbReference type="CDD" id="cd00198">
    <property type="entry name" value="vWFA"/>
    <property type="match status" value="1"/>
</dbReference>
<dbReference type="Pfam" id="PF00092">
    <property type="entry name" value="VWA"/>
    <property type="match status" value="1"/>
</dbReference>
<dbReference type="InterPro" id="IPR036465">
    <property type="entry name" value="vWFA_dom_sf"/>
</dbReference>
<accession>A0AAD5SNZ9</accession>
<name>A0AAD5SNZ9_9FUNG</name>
<keyword evidence="3" id="KW-1185">Reference proteome</keyword>
<gene>
    <name evidence="2" type="ORF">HK100_007983</name>
</gene>